<accession>A0A317SJX5</accession>
<reference evidence="2 3" key="1">
    <citation type="submission" date="2018-03" db="EMBL/GenBank/DDBJ databases">
        <title>Genomes of Pezizomycetes fungi and the evolution of truffles.</title>
        <authorList>
            <person name="Murat C."/>
            <person name="Payen T."/>
            <person name="Noel B."/>
            <person name="Kuo A."/>
            <person name="Martin F.M."/>
        </authorList>
    </citation>
    <scope>NUCLEOTIDE SEQUENCE [LARGE SCALE GENOMIC DNA]</scope>
    <source>
        <strain evidence="2">091103-1</strain>
    </source>
</reference>
<sequence length="204" mass="22848">MAHGANYWTGNASRYDIITVASDSTYWWNPKSRTSASGSWNQLVPVLVLYLLEYRMPLILPTNHRGRDSHSAQGIIAHQCFTAPQFLAKRRPCCNVGVQVQATRSHSGRRDPGGAPGPGLKEHGFHNPPFPGAMYHSRWNSPEPVTDLQLISIRLCGVSPSRRITLVPRSEERGHPIVDQQSHLPHYRSPRLWPSPHLSARGQI</sequence>
<proteinExistence type="predicted"/>
<evidence type="ECO:0000313" key="2">
    <source>
        <dbReference type="EMBL" id="PWW74732.1"/>
    </source>
</evidence>
<protein>
    <submittedName>
        <fullName evidence="2">Uncharacterized protein</fullName>
    </submittedName>
</protein>
<dbReference type="AlphaFoldDB" id="A0A317SJX5"/>
<keyword evidence="3" id="KW-1185">Reference proteome</keyword>
<comment type="caution">
    <text evidence="2">The sequence shown here is derived from an EMBL/GenBank/DDBJ whole genome shotgun (WGS) entry which is preliminary data.</text>
</comment>
<feature type="region of interest" description="Disordered" evidence="1">
    <location>
        <begin position="182"/>
        <end position="204"/>
    </location>
</feature>
<dbReference type="EMBL" id="PYWC01000057">
    <property type="protein sequence ID" value="PWW74732.1"/>
    <property type="molecule type" value="Genomic_DNA"/>
</dbReference>
<evidence type="ECO:0000256" key="1">
    <source>
        <dbReference type="SAM" id="MobiDB-lite"/>
    </source>
</evidence>
<feature type="region of interest" description="Disordered" evidence="1">
    <location>
        <begin position="103"/>
        <end position="127"/>
    </location>
</feature>
<gene>
    <name evidence="2" type="ORF">C7212DRAFT_346244</name>
</gene>
<organism evidence="2 3">
    <name type="scientific">Tuber magnatum</name>
    <name type="common">white Piedmont truffle</name>
    <dbReference type="NCBI Taxonomy" id="42249"/>
    <lineage>
        <taxon>Eukaryota</taxon>
        <taxon>Fungi</taxon>
        <taxon>Dikarya</taxon>
        <taxon>Ascomycota</taxon>
        <taxon>Pezizomycotina</taxon>
        <taxon>Pezizomycetes</taxon>
        <taxon>Pezizales</taxon>
        <taxon>Tuberaceae</taxon>
        <taxon>Tuber</taxon>
    </lineage>
</organism>
<name>A0A317SJX5_9PEZI</name>
<dbReference type="Proteomes" id="UP000246991">
    <property type="component" value="Unassembled WGS sequence"/>
</dbReference>
<evidence type="ECO:0000313" key="3">
    <source>
        <dbReference type="Proteomes" id="UP000246991"/>
    </source>
</evidence>